<comment type="caution">
    <text evidence="5">The sequence shown here is derived from an EMBL/GenBank/DDBJ whole genome shotgun (WGS) entry which is preliminary data.</text>
</comment>
<keyword evidence="3" id="KW-0325">Glycoprotein</keyword>
<evidence type="ECO:0000256" key="1">
    <source>
        <dbReference type="ARBA" id="ARBA00022729"/>
    </source>
</evidence>
<evidence type="ECO:0000256" key="4">
    <source>
        <dbReference type="PROSITE-ProRule" id="PRU00504"/>
    </source>
</evidence>
<evidence type="ECO:0000313" key="5">
    <source>
        <dbReference type="EMBL" id="MDN3567012.1"/>
    </source>
</evidence>
<keyword evidence="1" id="KW-0732">Signal</keyword>
<keyword evidence="6" id="KW-1185">Reference proteome</keyword>
<keyword evidence="5" id="KW-0456">Lyase</keyword>
<dbReference type="Gene3D" id="2.120.10.30">
    <property type="entry name" value="TolB, C-terminal domain"/>
    <property type="match status" value="2"/>
</dbReference>
<accession>A0ABT8AB73</accession>
<dbReference type="CDD" id="cd14958">
    <property type="entry name" value="NHL_PAL_like"/>
    <property type="match status" value="1"/>
</dbReference>
<dbReference type="InterPro" id="IPR001258">
    <property type="entry name" value="NHL_repeat"/>
</dbReference>
<dbReference type="Pfam" id="PF01436">
    <property type="entry name" value="NHL"/>
    <property type="match status" value="1"/>
</dbReference>
<evidence type="ECO:0000313" key="6">
    <source>
        <dbReference type="Proteomes" id="UP001529369"/>
    </source>
</evidence>
<name>A0ABT8AB73_9PROT</name>
<feature type="repeat" description="NHL" evidence="4">
    <location>
        <begin position="257"/>
        <end position="313"/>
    </location>
</feature>
<dbReference type="EMBL" id="JAUFPN010000184">
    <property type="protein sequence ID" value="MDN3567012.1"/>
    <property type="molecule type" value="Genomic_DNA"/>
</dbReference>
<dbReference type="PROSITE" id="PS51125">
    <property type="entry name" value="NHL"/>
    <property type="match status" value="2"/>
</dbReference>
<evidence type="ECO:0000256" key="2">
    <source>
        <dbReference type="ARBA" id="ARBA00022737"/>
    </source>
</evidence>
<sequence length="313" mass="34343">MADALGSGDYRYEPVPGWGRLPEGWQLRDVGAVAVDSQDRVYVFNRGEYPMVVFDRDGKFLTSWGEGLFARAHGLHMGPDDTLWCTDDGDHTVRRCTLDGRVLMTLGVPGRPSPYMGGMPFNRCTHTALSPEGDIYVSDGYGNAQVHKYSSNGKYLFSWGGSGTEPGQFNLPHNIAYDADGWVYVADRESHRVQIFNGDGRYETQWNNLHRPCSIFLGKGRCPVCYVGELGPALAVNITAPNLGPRVSVLSHEGKLLSRFGELGEGEGQFLSPHGLAVDSHGDIYVGEVAYTAWPRYHGGAAPPDGLRSLQKF</sequence>
<dbReference type="PANTHER" id="PTHR10680:SF38">
    <property type="entry name" value="BLL1368 PROTEIN"/>
    <property type="match status" value="1"/>
</dbReference>
<protein>
    <submittedName>
        <fullName evidence="5">Peptidyl-alpha-hydroxyglycine alpha-amidating lyase family protein</fullName>
    </submittedName>
</protein>
<dbReference type="PANTHER" id="PTHR10680">
    <property type="entry name" value="PEPTIDYL-GLYCINE ALPHA-AMIDATING MONOOXYGENASE"/>
    <property type="match status" value="1"/>
</dbReference>
<gene>
    <name evidence="5" type="ORF">QWZ14_21750</name>
</gene>
<dbReference type="SUPFAM" id="SSF63829">
    <property type="entry name" value="Calcium-dependent phosphotriesterase"/>
    <property type="match status" value="1"/>
</dbReference>
<dbReference type="InterPro" id="IPR011042">
    <property type="entry name" value="6-blade_b-propeller_TolB-like"/>
</dbReference>
<proteinExistence type="predicted"/>
<reference evidence="6" key="1">
    <citation type="journal article" date="2019" name="Int. J. Syst. Evol. Microbiol.">
        <title>The Global Catalogue of Microorganisms (GCM) 10K type strain sequencing project: providing services to taxonomists for standard genome sequencing and annotation.</title>
        <authorList>
            <consortium name="The Broad Institute Genomics Platform"/>
            <consortium name="The Broad Institute Genome Sequencing Center for Infectious Disease"/>
            <person name="Wu L."/>
            <person name="Ma J."/>
        </authorList>
    </citation>
    <scope>NUCLEOTIDE SEQUENCE [LARGE SCALE GENOMIC DNA]</scope>
    <source>
        <strain evidence="6">CECT 7131</strain>
    </source>
</reference>
<keyword evidence="2" id="KW-0677">Repeat</keyword>
<evidence type="ECO:0000256" key="3">
    <source>
        <dbReference type="ARBA" id="ARBA00023180"/>
    </source>
</evidence>
<feature type="repeat" description="NHL" evidence="4">
    <location>
        <begin position="156"/>
        <end position="199"/>
    </location>
</feature>
<dbReference type="Proteomes" id="UP001529369">
    <property type="component" value="Unassembled WGS sequence"/>
</dbReference>
<dbReference type="RefSeq" id="WP_290319012.1">
    <property type="nucleotide sequence ID" value="NZ_JAUFPN010000184.1"/>
</dbReference>
<organism evidence="5 6">
    <name type="scientific">Paeniroseomonas aquatica</name>
    <dbReference type="NCBI Taxonomy" id="373043"/>
    <lineage>
        <taxon>Bacteria</taxon>
        <taxon>Pseudomonadati</taxon>
        <taxon>Pseudomonadota</taxon>
        <taxon>Alphaproteobacteria</taxon>
        <taxon>Acetobacterales</taxon>
        <taxon>Acetobacteraceae</taxon>
        <taxon>Paeniroseomonas</taxon>
    </lineage>
</organism>
<dbReference type="GO" id="GO:0016829">
    <property type="term" value="F:lyase activity"/>
    <property type="evidence" value="ECO:0007669"/>
    <property type="project" value="UniProtKB-KW"/>
</dbReference>